<dbReference type="Gene3D" id="3.40.50.1820">
    <property type="entry name" value="alpha/beta hydrolase"/>
    <property type="match status" value="1"/>
</dbReference>
<sequence length="292" mass="32007">MMSGFYTSAQEEDRSFDLHSPTVPLPGPAPLVIHFHGGAWRFGDKSSMLFSVNGQHRVRERLQASGYFVASVNYRLSHRALFPAQLHDAKSAVRYFRAHAEQFGVDPQRIVVSGASAGGHLAQLLAATPDSGNAYLEGPDADVASSDVAGAVSFYGVSDLRTIFDDRIACGFPKDHPDDDGAEARLLGSGYPAPESGAAEQAWTWAHPVDYAKDQKLAPRHRPVFYVHGADDSCVPWIQSGTPHRALRARGVPTSLEIVPDAEHSDARIFHDDERLRRIVRWVEERNAANLS</sequence>
<reference evidence="3 4" key="1">
    <citation type="submission" date="2019-12" db="EMBL/GenBank/DDBJ databases">
        <authorList>
            <person name="Li J."/>
            <person name="Shi Y."/>
            <person name="Xu G."/>
            <person name="Xiao D."/>
            <person name="Ran X."/>
        </authorList>
    </citation>
    <scope>NUCLEOTIDE SEQUENCE [LARGE SCALE GENOMIC DNA]</scope>
    <source>
        <strain evidence="3 4">JCM 15915</strain>
    </source>
</reference>
<keyword evidence="1 3" id="KW-0378">Hydrolase</keyword>
<dbReference type="InterPro" id="IPR029058">
    <property type="entry name" value="AB_hydrolase_fold"/>
</dbReference>
<keyword evidence="4" id="KW-1185">Reference proteome</keyword>
<feature type="domain" description="BD-FAE-like" evidence="2">
    <location>
        <begin position="27"/>
        <end position="242"/>
    </location>
</feature>
<organism evidence="3 4">
    <name type="scientific">Rothia koreensis</name>
    <dbReference type="NCBI Taxonomy" id="592378"/>
    <lineage>
        <taxon>Bacteria</taxon>
        <taxon>Bacillati</taxon>
        <taxon>Actinomycetota</taxon>
        <taxon>Actinomycetes</taxon>
        <taxon>Micrococcales</taxon>
        <taxon>Micrococcaceae</taxon>
        <taxon>Rothia</taxon>
    </lineage>
</organism>
<evidence type="ECO:0000256" key="1">
    <source>
        <dbReference type="ARBA" id="ARBA00022801"/>
    </source>
</evidence>
<dbReference type="GO" id="GO:0016787">
    <property type="term" value="F:hydrolase activity"/>
    <property type="evidence" value="ECO:0007669"/>
    <property type="project" value="UniProtKB-KW"/>
</dbReference>
<name>A0A7K1LGJ9_9MICC</name>
<dbReference type="SUPFAM" id="SSF53474">
    <property type="entry name" value="alpha/beta-Hydrolases"/>
    <property type="match status" value="1"/>
</dbReference>
<evidence type="ECO:0000259" key="2">
    <source>
        <dbReference type="Pfam" id="PF20434"/>
    </source>
</evidence>
<dbReference type="RefSeq" id="WP_129314150.1">
    <property type="nucleotide sequence ID" value="NZ_NOIQ01000001.1"/>
</dbReference>
<evidence type="ECO:0000313" key="3">
    <source>
        <dbReference type="EMBL" id="MUN54062.1"/>
    </source>
</evidence>
<proteinExistence type="predicted"/>
<protein>
    <submittedName>
        <fullName evidence="3">Alpha/beta hydrolase fold domain-containing protein</fullName>
    </submittedName>
</protein>
<dbReference type="InterPro" id="IPR049492">
    <property type="entry name" value="BD-FAE-like_dom"/>
</dbReference>
<dbReference type="Proteomes" id="UP000462152">
    <property type="component" value="Unassembled WGS sequence"/>
</dbReference>
<dbReference type="PANTHER" id="PTHR48081:SF13">
    <property type="entry name" value="ALPHA_BETA HYDROLASE"/>
    <property type="match status" value="1"/>
</dbReference>
<comment type="caution">
    <text evidence="3">The sequence shown here is derived from an EMBL/GenBank/DDBJ whole genome shotgun (WGS) entry which is preliminary data.</text>
</comment>
<accession>A0A7K1LGJ9</accession>
<evidence type="ECO:0000313" key="4">
    <source>
        <dbReference type="Proteomes" id="UP000462152"/>
    </source>
</evidence>
<gene>
    <name evidence="3" type="ORF">GMA10_02280</name>
</gene>
<dbReference type="InterPro" id="IPR050300">
    <property type="entry name" value="GDXG_lipolytic_enzyme"/>
</dbReference>
<dbReference type="AlphaFoldDB" id="A0A7K1LGJ9"/>
<dbReference type="OrthoDB" id="9803828at2"/>
<dbReference type="EMBL" id="WOGT01000001">
    <property type="protein sequence ID" value="MUN54062.1"/>
    <property type="molecule type" value="Genomic_DNA"/>
</dbReference>
<dbReference type="Pfam" id="PF20434">
    <property type="entry name" value="BD-FAE"/>
    <property type="match status" value="1"/>
</dbReference>
<dbReference type="PANTHER" id="PTHR48081">
    <property type="entry name" value="AB HYDROLASE SUPERFAMILY PROTEIN C4A8.06C"/>
    <property type="match status" value="1"/>
</dbReference>